<reference evidence="7 8" key="1">
    <citation type="submission" date="2016-10" db="EMBL/GenBank/DDBJ databases">
        <authorList>
            <person name="de Groot N.N."/>
        </authorList>
    </citation>
    <scope>NUCLEOTIDE SEQUENCE [LARGE SCALE GENOMIC DNA]</scope>
    <source>
        <strain evidence="7 8">DSM 5885</strain>
    </source>
</reference>
<evidence type="ECO:0000313" key="8">
    <source>
        <dbReference type="Proteomes" id="UP000198607"/>
    </source>
</evidence>
<feature type="transmembrane region" description="Helical" evidence="6">
    <location>
        <begin position="241"/>
        <end position="263"/>
    </location>
</feature>
<feature type="transmembrane region" description="Helical" evidence="6">
    <location>
        <begin position="477"/>
        <end position="497"/>
    </location>
</feature>
<gene>
    <name evidence="7" type="ORF">SAMN05660652_03638</name>
</gene>
<dbReference type="InterPro" id="IPR030676">
    <property type="entry name" value="CitT-rel"/>
</dbReference>
<feature type="transmembrane region" description="Helical" evidence="6">
    <location>
        <begin position="408"/>
        <end position="429"/>
    </location>
</feature>
<feature type="transmembrane region" description="Helical" evidence="6">
    <location>
        <begin position="174"/>
        <end position="194"/>
    </location>
</feature>
<evidence type="ECO:0000313" key="7">
    <source>
        <dbReference type="EMBL" id="SDI54966.1"/>
    </source>
</evidence>
<feature type="transmembrane region" description="Helical" evidence="6">
    <location>
        <begin position="108"/>
        <end position="130"/>
    </location>
</feature>
<dbReference type="GO" id="GO:0022857">
    <property type="term" value="F:transmembrane transporter activity"/>
    <property type="evidence" value="ECO:0007669"/>
    <property type="project" value="InterPro"/>
</dbReference>
<dbReference type="PIRSF" id="PIRSF002457">
    <property type="entry name" value="DASS"/>
    <property type="match status" value="1"/>
</dbReference>
<dbReference type="InterPro" id="IPR001898">
    <property type="entry name" value="SLC13A/DASS"/>
</dbReference>
<comment type="similarity">
    <text evidence="2">Belongs to the SLC13A/DASS transporter (TC 2.A.47) family. DIT1 subfamily.</text>
</comment>
<evidence type="ECO:0000256" key="5">
    <source>
        <dbReference type="ARBA" id="ARBA00023136"/>
    </source>
</evidence>
<organism evidence="7 8">
    <name type="scientific">Propionivibrio dicarboxylicus</name>
    <dbReference type="NCBI Taxonomy" id="83767"/>
    <lineage>
        <taxon>Bacteria</taxon>
        <taxon>Pseudomonadati</taxon>
        <taxon>Pseudomonadota</taxon>
        <taxon>Betaproteobacteria</taxon>
        <taxon>Rhodocyclales</taxon>
        <taxon>Rhodocyclaceae</taxon>
        <taxon>Propionivibrio</taxon>
    </lineage>
</organism>
<feature type="transmembrane region" description="Helical" evidence="6">
    <location>
        <begin position="21"/>
        <end position="40"/>
    </location>
</feature>
<dbReference type="AlphaFoldDB" id="A0A1G8LH07"/>
<evidence type="ECO:0000256" key="3">
    <source>
        <dbReference type="ARBA" id="ARBA00022692"/>
    </source>
</evidence>
<comment type="subcellular location">
    <subcellularLocation>
        <location evidence="1">Membrane</location>
        <topology evidence="1">Multi-pass membrane protein</topology>
    </subcellularLocation>
</comment>
<keyword evidence="4 6" id="KW-1133">Transmembrane helix</keyword>
<feature type="transmembrane region" description="Helical" evidence="6">
    <location>
        <begin position="374"/>
        <end position="402"/>
    </location>
</feature>
<feature type="transmembrane region" description="Helical" evidence="6">
    <location>
        <begin position="347"/>
        <end position="367"/>
    </location>
</feature>
<feature type="transmembrane region" description="Helical" evidence="6">
    <location>
        <begin position="151"/>
        <end position="168"/>
    </location>
</feature>
<dbReference type="NCBIfam" id="TIGR00785">
    <property type="entry name" value="dass"/>
    <property type="match status" value="1"/>
</dbReference>
<dbReference type="RefSeq" id="WP_218122810.1">
    <property type="nucleotide sequence ID" value="NZ_FNCY01000021.1"/>
</dbReference>
<feature type="transmembrane region" description="Helical" evidence="6">
    <location>
        <begin position="71"/>
        <end position="88"/>
    </location>
</feature>
<protein>
    <submittedName>
        <fullName evidence="7">Anion transporter</fullName>
    </submittedName>
</protein>
<evidence type="ECO:0000256" key="4">
    <source>
        <dbReference type="ARBA" id="ARBA00022989"/>
    </source>
</evidence>
<feature type="transmembrane region" description="Helical" evidence="6">
    <location>
        <begin position="436"/>
        <end position="457"/>
    </location>
</feature>
<keyword evidence="3 6" id="KW-0812">Transmembrane</keyword>
<proteinExistence type="inferred from homology"/>
<dbReference type="Proteomes" id="UP000198607">
    <property type="component" value="Unassembled WGS sequence"/>
</dbReference>
<dbReference type="STRING" id="83767.SAMN05660652_03638"/>
<feature type="transmembrane region" description="Helical" evidence="6">
    <location>
        <begin position="322"/>
        <end position="341"/>
    </location>
</feature>
<keyword evidence="8" id="KW-1185">Reference proteome</keyword>
<accession>A0A1G8LH07</accession>
<evidence type="ECO:0000256" key="2">
    <source>
        <dbReference type="ARBA" id="ARBA00007349"/>
    </source>
</evidence>
<sequence>MSTAQVEKGKPSASADEPQGLMARYGLLLASIALVIIIALPHQTGLPVAGQNMLGILVFSVIIWMTEAVSYPVSAVLITTLTAFLLGFSPEIADPTKVMGTSKGLTIALNGFSNTAWALVGGALFLAAAMTHTGLDKRIALVVLSKVGAKTSRVLIGVIVVGFLLSFVVPSTTARVSCMVPIVMGIIVAFGVPLKSRFAAVLMIAVAQADSLWNIGIKTAAAQNMIAVSFIEKQLGVNISWLDWFIAAAPFSAIMSVILYFVLLKMIPPETQEIAGGQAIVAKALADLGPMRPAEKKLTIISLTLLFFWATEKIVHPFDTSTTTIAAIALMFLPRIGVMNWKQAQGAIPWGTLVLFGIGISLGSALLSTKAASWLATWITAAFGLQTASALAILAILAAFLIIIHLGFASATGLAAAMIPIIISVLQSVKTPGIDVVGMTMILQYVVSFGMILPVNAPQNMVAYGTDTFEVRDFVRTGIPLTIIAYLLILVMGATYWKWLGYMS</sequence>
<name>A0A1G8LH07_9RHOO</name>
<dbReference type="GO" id="GO:0005886">
    <property type="term" value="C:plasma membrane"/>
    <property type="evidence" value="ECO:0007669"/>
    <property type="project" value="TreeGrafter"/>
</dbReference>
<dbReference type="EMBL" id="FNCY01000021">
    <property type="protein sequence ID" value="SDI54966.1"/>
    <property type="molecule type" value="Genomic_DNA"/>
</dbReference>
<dbReference type="Pfam" id="PF00939">
    <property type="entry name" value="Na_sulph_symp"/>
    <property type="match status" value="1"/>
</dbReference>
<keyword evidence="5 6" id="KW-0472">Membrane</keyword>
<dbReference type="PANTHER" id="PTHR10283">
    <property type="entry name" value="SOLUTE CARRIER FAMILY 13 MEMBER"/>
    <property type="match status" value="1"/>
</dbReference>
<evidence type="ECO:0000256" key="1">
    <source>
        <dbReference type="ARBA" id="ARBA00004141"/>
    </source>
</evidence>
<evidence type="ECO:0000256" key="6">
    <source>
        <dbReference type="SAM" id="Phobius"/>
    </source>
</evidence>